<dbReference type="OrthoDB" id="4021778at2759"/>
<dbReference type="GeneID" id="29002656"/>
<evidence type="ECO:0000256" key="1">
    <source>
        <dbReference type="SAM" id="MobiDB-lite"/>
    </source>
</evidence>
<dbReference type="PANTHER" id="PTHR12459">
    <property type="entry name" value="TRANSMEMBRANE PROTEIN 135-RELATED"/>
    <property type="match status" value="1"/>
</dbReference>
<keyword evidence="2" id="KW-0472">Membrane</keyword>
<dbReference type="AlphaFoldDB" id="A0A167KXB5"/>
<keyword evidence="2" id="KW-1133">Transmembrane helix</keyword>
<dbReference type="InParanoid" id="A0A167KXB5"/>
<protein>
    <recommendedName>
        <fullName evidence="5">Transmembrane protein 135 N-terminal domain-containing protein</fullName>
    </recommendedName>
</protein>
<keyword evidence="2" id="KW-0812">Transmembrane</keyword>
<feature type="transmembrane region" description="Helical" evidence="2">
    <location>
        <begin position="323"/>
        <end position="348"/>
    </location>
</feature>
<sequence>MAVQSKLTKVTARSGLPAELQPALATLLRAYGLGWALSSVPTFLGLLIKTILALIKGQGPAKVLSLFFNGIQKTLKDSVTKNGLPYVMAGAFGCHRFVAYLLNRIPYATSWFTKKNIQRISIFLSAATTMHFVRRSFKATKTMDLTLLAFSRALDVLAHRAYVSPIVRKHMPAWLLEHFSVVAFTAVTTEAVWTWMYEPSRLPRSYSTWIAGVAGVDDRILQTLRNIRNGTYTYGSAAIANGAGPIIEVCKEFGIDPALADPLHGRFPCSAVHNGLPFGCEVAGLDKFAYVFSKGFPLYFTVHALPPLLFSTKRLKSDPAQGLLQILQGSVMSASFLASLIASIFYIICLIRTRIGHQLLGIPQKYLDSPWTPFVGCVLSGATIMVESKHRRAEMALYVAPRALQSFLDRLLEPYKRGRWWEKVGGNTVETMVFATSLTVILEALYTNDTMLRSSVKSLFSWILKDELREAKAVKEAAQAKEEDKTKASTHISNIPFHG</sequence>
<dbReference type="VEuPathDB" id="FungiDB:PHYBLDRAFT_67190"/>
<accession>A0A167KXB5</accession>
<dbReference type="Proteomes" id="UP000077315">
    <property type="component" value="Unassembled WGS sequence"/>
</dbReference>
<feature type="region of interest" description="Disordered" evidence="1">
    <location>
        <begin position="478"/>
        <end position="499"/>
    </location>
</feature>
<dbReference type="PANTHER" id="PTHR12459:SF15">
    <property type="entry name" value="TRANSMEMBRANE PROTEIN 135"/>
    <property type="match status" value="1"/>
</dbReference>
<dbReference type="InterPro" id="IPR026749">
    <property type="entry name" value="Tmem135"/>
</dbReference>
<name>A0A167KXB5_PHYB8</name>
<proteinExistence type="predicted"/>
<evidence type="ECO:0000313" key="3">
    <source>
        <dbReference type="EMBL" id="OAD69099.1"/>
    </source>
</evidence>
<evidence type="ECO:0008006" key="5">
    <source>
        <dbReference type="Google" id="ProtNLM"/>
    </source>
</evidence>
<keyword evidence="4" id="KW-1185">Reference proteome</keyword>
<feature type="compositionally biased region" description="Basic and acidic residues" evidence="1">
    <location>
        <begin position="478"/>
        <end position="487"/>
    </location>
</feature>
<gene>
    <name evidence="3" type="ORF">PHYBLDRAFT_67190</name>
</gene>
<feature type="transmembrane region" description="Helical" evidence="2">
    <location>
        <begin position="33"/>
        <end position="55"/>
    </location>
</feature>
<evidence type="ECO:0000313" key="4">
    <source>
        <dbReference type="Proteomes" id="UP000077315"/>
    </source>
</evidence>
<evidence type="ECO:0000256" key="2">
    <source>
        <dbReference type="SAM" id="Phobius"/>
    </source>
</evidence>
<dbReference type="RefSeq" id="XP_018287139.1">
    <property type="nucleotide sequence ID" value="XM_018441750.1"/>
</dbReference>
<dbReference type="EMBL" id="KV440993">
    <property type="protein sequence ID" value="OAD69099.1"/>
    <property type="molecule type" value="Genomic_DNA"/>
</dbReference>
<reference evidence="4" key="1">
    <citation type="submission" date="2015-06" db="EMBL/GenBank/DDBJ databases">
        <title>Expansion of signal transduction pathways in fungi by whole-genome duplication.</title>
        <authorList>
            <consortium name="DOE Joint Genome Institute"/>
            <person name="Corrochano L.M."/>
            <person name="Kuo A."/>
            <person name="Marcet-Houben M."/>
            <person name="Polaino S."/>
            <person name="Salamov A."/>
            <person name="Villalobos J.M."/>
            <person name="Alvarez M.I."/>
            <person name="Avalos J."/>
            <person name="Benito E.P."/>
            <person name="Benoit I."/>
            <person name="Burger G."/>
            <person name="Camino L.P."/>
            <person name="Canovas D."/>
            <person name="Cerda-Olmedo E."/>
            <person name="Cheng J.-F."/>
            <person name="Dominguez A."/>
            <person name="Elias M."/>
            <person name="Eslava A.P."/>
            <person name="Glaser F."/>
            <person name="Grimwood J."/>
            <person name="Gutierrez G."/>
            <person name="Heitman J."/>
            <person name="Henrissat B."/>
            <person name="Iturriaga E.A."/>
            <person name="Lang B.F."/>
            <person name="Lavin J.L."/>
            <person name="Lee S."/>
            <person name="Li W."/>
            <person name="Lindquist E."/>
            <person name="Lopez-Garcia S."/>
            <person name="Luque E.M."/>
            <person name="Marcos A.T."/>
            <person name="Martin J."/>
            <person name="McCluskey K."/>
            <person name="Medina H.R."/>
            <person name="Miralles-Duran A."/>
            <person name="Miyazaki A."/>
            <person name="Munoz-Torres E."/>
            <person name="Oguiza J.A."/>
            <person name="Ohm R."/>
            <person name="Olmedo M."/>
            <person name="Orejas M."/>
            <person name="Ortiz-Castellanos L."/>
            <person name="Pisabarro A.G."/>
            <person name="Rodriguez-Romero J."/>
            <person name="Ruiz-Herrera J."/>
            <person name="Ruiz-Vazquez R."/>
            <person name="Sanz C."/>
            <person name="Schackwitz W."/>
            <person name="Schmutz J."/>
            <person name="Shahriari M."/>
            <person name="Shelest E."/>
            <person name="Silva-Franco F."/>
            <person name="Soanes D."/>
            <person name="Syed K."/>
            <person name="Tagua V.G."/>
            <person name="Talbot N.J."/>
            <person name="Thon M."/>
            <person name="De vries R.P."/>
            <person name="Wiebenga A."/>
            <person name="Yadav J.S."/>
            <person name="Braun E.L."/>
            <person name="Baker S."/>
            <person name="Garre V."/>
            <person name="Horwitz B."/>
            <person name="Torres-Martinez S."/>
            <person name="Idnurm A."/>
            <person name="Herrera-Estrella A."/>
            <person name="Gabaldon T."/>
            <person name="Grigoriev I.V."/>
        </authorList>
    </citation>
    <scope>NUCLEOTIDE SEQUENCE [LARGE SCALE GENOMIC DNA]</scope>
    <source>
        <strain evidence="4">NRRL 1555(-)</strain>
    </source>
</reference>
<organism evidence="3 4">
    <name type="scientific">Phycomyces blakesleeanus (strain ATCC 8743b / DSM 1359 / FGSC 10004 / NBRC 33097 / NRRL 1555)</name>
    <dbReference type="NCBI Taxonomy" id="763407"/>
    <lineage>
        <taxon>Eukaryota</taxon>
        <taxon>Fungi</taxon>
        <taxon>Fungi incertae sedis</taxon>
        <taxon>Mucoromycota</taxon>
        <taxon>Mucoromycotina</taxon>
        <taxon>Mucoromycetes</taxon>
        <taxon>Mucorales</taxon>
        <taxon>Phycomycetaceae</taxon>
        <taxon>Phycomyces</taxon>
    </lineage>
</organism>